<evidence type="ECO:0008006" key="3">
    <source>
        <dbReference type="Google" id="ProtNLM"/>
    </source>
</evidence>
<accession>A0ABP7A506</accession>
<comment type="caution">
    <text evidence="1">The sequence shown here is derived from an EMBL/GenBank/DDBJ whole genome shotgun (WGS) entry which is preliminary data.</text>
</comment>
<evidence type="ECO:0000313" key="1">
    <source>
        <dbReference type="EMBL" id="GAA3625061.1"/>
    </source>
</evidence>
<evidence type="ECO:0000313" key="2">
    <source>
        <dbReference type="Proteomes" id="UP001501490"/>
    </source>
</evidence>
<name>A0ABP7A506_9ACTN</name>
<reference evidence="2" key="1">
    <citation type="journal article" date="2019" name="Int. J. Syst. Evol. Microbiol.">
        <title>The Global Catalogue of Microorganisms (GCM) 10K type strain sequencing project: providing services to taxonomists for standard genome sequencing and annotation.</title>
        <authorList>
            <consortium name="The Broad Institute Genomics Platform"/>
            <consortium name="The Broad Institute Genome Sequencing Center for Infectious Disease"/>
            <person name="Wu L."/>
            <person name="Ma J."/>
        </authorList>
    </citation>
    <scope>NUCLEOTIDE SEQUENCE [LARGE SCALE GENOMIC DNA]</scope>
    <source>
        <strain evidence="2">JCM 16929</strain>
    </source>
</reference>
<protein>
    <recommendedName>
        <fullName evidence="3">Carboxypeptidase regulatory-like domain-containing protein</fullName>
    </recommendedName>
</protein>
<dbReference type="EMBL" id="BAABAB010000021">
    <property type="protein sequence ID" value="GAA3625061.1"/>
    <property type="molecule type" value="Genomic_DNA"/>
</dbReference>
<gene>
    <name evidence="1" type="ORF">GCM10022236_29220</name>
</gene>
<dbReference type="Proteomes" id="UP001501490">
    <property type="component" value="Unassembled WGS sequence"/>
</dbReference>
<sequence length="152" mass="16670">MEEAVAMLRWDDDDALMADLGRALDDAAAVPDHRRKAAQAAFAWRSVDEELMRLSFDSLEVGTAAVRGSDDPRLLSFDIEGLALELEVSADAIWGQAVPAQPYEVTIENASGERRTVLADESGIFTIQPLPGPLRFALTSGELTRRTDWILI</sequence>
<keyword evidence="2" id="KW-1185">Reference proteome</keyword>
<organism evidence="1 2">
    <name type="scientific">Microlunatus ginsengisoli</name>
    <dbReference type="NCBI Taxonomy" id="363863"/>
    <lineage>
        <taxon>Bacteria</taxon>
        <taxon>Bacillati</taxon>
        <taxon>Actinomycetota</taxon>
        <taxon>Actinomycetes</taxon>
        <taxon>Propionibacteriales</taxon>
        <taxon>Propionibacteriaceae</taxon>
        <taxon>Microlunatus</taxon>
    </lineage>
</organism>
<proteinExistence type="predicted"/>